<sequence length="85" mass="9471">MTDVTLADVERTLDRATELEAEKAISILETARTDLRTLGSDPDVDDGRREALENRLQQRIREIENRDAYDGGLGAAMNPDEDEAP</sequence>
<dbReference type="Proteomes" id="UP000324104">
    <property type="component" value="Unassembled WGS sequence"/>
</dbReference>
<comment type="caution">
    <text evidence="2">The sequence shown here is derived from an EMBL/GenBank/DDBJ whole genome shotgun (WGS) entry which is preliminary data.</text>
</comment>
<gene>
    <name evidence="2" type="ORF">FYC77_10640</name>
</gene>
<accession>A0A5D5AJR9</accession>
<evidence type="ECO:0000313" key="2">
    <source>
        <dbReference type="EMBL" id="TYT61926.1"/>
    </source>
</evidence>
<evidence type="ECO:0000256" key="1">
    <source>
        <dbReference type="SAM" id="MobiDB-lite"/>
    </source>
</evidence>
<keyword evidence="3" id="KW-1185">Reference proteome</keyword>
<name>A0A5D5AJR9_9EURY</name>
<proteinExistence type="predicted"/>
<dbReference type="RefSeq" id="WP_149081487.1">
    <property type="nucleotide sequence ID" value="NZ_VTAW01000012.1"/>
</dbReference>
<protein>
    <submittedName>
        <fullName evidence="2">Uncharacterized protein</fullName>
    </submittedName>
</protein>
<dbReference type="AlphaFoldDB" id="A0A5D5AJR9"/>
<evidence type="ECO:0000313" key="3">
    <source>
        <dbReference type="Proteomes" id="UP000324104"/>
    </source>
</evidence>
<organism evidence="2 3">
    <name type="scientific">Natrialba swarupiae</name>
    <dbReference type="NCBI Taxonomy" id="2448032"/>
    <lineage>
        <taxon>Archaea</taxon>
        <taxon>Methanobacteriati</taxon>
        <taxon>Methanobacteriota</taxon>
        <taxon>Stenosarchaea group</taxon>
        <taxon>Halobacteria</taxon>
        <taxon>Halobacteriales</taxon>
        <taxon>Natrialbaceae</taxon>
        <taxon>Natrialba</taxon>
    </lineage>
</organism>
<feature type="region of interest" description="Disordered" evidence="1">
    <location>
        <begin position="66"/>
        <end position="85"/>
    </location>
</feature>
<dbReference type="EMBL" id="VTAW01000012">
    <property type="protein sequence ID" value="TYT61926.1"/>
    <property type="molecule type" value="Genomic_DNA"/>
</dbReference>
<reference evidence="2 3" key="1">
    <citation type="submission" date="2019-08" db="EMBL/GenBank/DDBJ databases">
        <title>Archaea genome.</title>
        <authorList>
            <person name="Kajale S."/>
            <person name="Shouche Y."/>
            <person name="Deshpande N."/>
            <person name="Sharma A."/>
        </authorList>
    </citation>
    <scope>NUCLEOTIDE SEQUENCE [LARGE SCALE GENOMIC DNA]</scope>
    <source>
        <strain evidence="2 3">ESP3B_9</strain>
    </source>
</reference>